<reference evidence="3" key="1">
    <citation type="submission" date="2017-09" db="EMBL/GenBank/DDBJ databases">
        <title>Depth-based differentiation of microbial function through sediment-hosted aquifers and enrichment of novel symbionts in the deep terrestrial subsurface.</title>
        <authorList>
            <person name="Probst A.J."/>
            <person name="Ladd B."/>
            <person name="Jarett J.K."/>
            <person name="Geller-Mcgrath D.E."/>
            <person name="Sieber C.M.K."/>
            <person name="Emerson J.B."/>
            <person name="Anantharaman K."/>
            <person name="Thomas B.C."/>
            <person name="Malmstrom R."/>
            <person name="Stieglmeier M."/>
            <person name="Klingl A."/>
            <person name="Woyke T."/>
            <person name="Ryan C.M."/>
            <person name="Banfield J.F."/>
        </authorList>
    </citation>
    <scope>NUCLEOTIDE SEQUENCE [LARGE SCALE GENOMIC DNA]</scope>
</reference>
<comment type="caution">
    <text evidence="2">The sequence shown here is derived from an EMBL/GenBank/DDBJ whole genome shotgun (WGS) entry which is preliminary data.</text>
</comment>
<sequence>MAENSEETLEGVILQWEVDESKRYHRGRFWYAGMILVGLALLIYAVASANFLFALLILMFALVIYITALRAPTKVAVEVTDDGITVGGVRFSYRDINRFWFVYEPPEVKMLYLGLEGAIRPWLPVPLDQQNPNEVRSILGRYLPEDLTENSEPVTDFLGRIFKL</sequence>
<feature type="transmembrane region" description="Helical" evidence="1">
    <location>
        <begin position="29"/>
        <end position="46"/>
    </location>
</feature>
<evidence type="ECO:0000313" key="3">
    <source>
        <dbReference type="Proteomes" id="UP000230973"/>
    </source>
</evidence>
<name>A0A2M7QC60_9BACT</name>
<organism evidence="2 3">
    <name type="scientific">Candidatus Uhrbacteria bacterium CG_4_10_14_0_8_um_filter_58_22</name>
    <dbReference type="NCBI Taxonomy" id="1975029"/>
    <lineage>
        <taxon>Bacteria</taxon>
        <taxon>Candidatus Uhriibacteriota</taxon>
    </lineage>
</organism>
<keyword evidence="1" id="KW-0812">Transmembrane</keyword>
<evidence type="ECO:0000313" key="2">
    <source>
        <dbReference type="EMBL" id="PIY63371.1"/>
    </source>
</evidence>
<evidence type="ECO:0008006" key="4">
    <source>
        <dbReference type="Google" id="ProtNLM"/>
    </source>
</evidence>
<evidence type="ECO:0000256" key="1">
    <source>
        <dbReference type="SAM" id="Phobius"/>
    </source>
</evidence>
<keyword evidence="1" id="KW-0472">Membrane</keyword>
<protein>
    <recommendedName>
        <fullName evidence="4">DUF5673 domain-containing protein</fullName>
    </recommendedName>
</protein>
<keyword evidence="1" id="KW-1133">Transmembrane helix</keyword>
<dbReference type="Proteomes" id="UP000230973">
    <property type="component" value="Unassembled WGS sequence"/>
</dbReference>
<dbReference type="EMBL" id="PFLC01000004">
    <property type="protein sequence ID" value="PIY63371.1"/>
    <property type="molecule type" value="Genomic_DNA"/>
</dbReference>
<accession>A0A2M7QC60</accession>
<proteinExistence type="predicted"/>
<feature type="transmembrane region" description="Helical" evidence="1">
    <location>
        <begin position="52"/>
        <end position="69"/>
    </location>
</feature>
<gene>
    <name evidence="2" type="ORF">COY93_00300</name>
</gene>
<dbReference type="AlphaFoldDB" id="A0A2M7QC60"/>